<evidence type="ECO:0000313" key="2">
    <source>
        <dbReference type="EMBL" id="CUU64728.1"/>
    </source>
</evidence>
<keyword evidence="1" id="KW-1133">Transmembrane helix</keyword>
<accession>A0A0X2NIY4</accession>
<sequence>MTGKGEPLRRDGVRHVPVTSAATTLAGEEHLGEHRMSVRINRTGDRKTWRVTLPVAVAIGALLLVDLRQSLLPDLLGWILAGITVAMVINMVGPLWRGGAAIHLFTDGAVIERYRGSTASFRYQTVTPRYVLWEKVDDRGEVQRRNRQLWLKMPESGFAVHLDGTKGKDAATLDVLLKEFGVTGEPEELGALKAPGPMPF</sequence>
<dbReference type="Proteomes" id="UP000182498">
    <property type="component" value="Unassembled WGS sequence"/>
</dbReference>
<keyword evidence="3" id="KW-1185">Reference proteome</keyword>
<name>A0A0X2NIY4_9CORY</name>
<proteinExistence type="predicted"/>
<keyword evidence="1" id="KW-0812">Transmembrane</keyword>
<gene>
    <name evidence="2" type="ORF">CVAR292_00032</name>
</gene>
<evidence type="ECO:0000256" key="1">
    <source>
        <dbReference type="SAM" id="Phobius"/>
    </source>
</evidence>
<dbReference type="EMBL" id="FAUH01000001">
    <property type="protein sequence ID" value="CUU64728.1"/>
    <property type="molecule type" value="Genomic_DNA"/>
</dbReference>
<keyword evidence="1" id="KW-0472">Membrane</keyword>
<evidence type="ECO:0000313" key="3">
    <source>
        <dbReference type="Proteomes" id="UP000182498"/>
    </source>
</evidence>
<reference evidence="3" key="1">
    <citation type="submission" date="2015-11" db="EMBL/GenBank/DDBJ databases">
        <authorList>
            <person name="Dugat-Bony E."/>
        </authorList>
    </citation>
    <scope>NUCLEOTIDE SEQUENCE [LARGE SCALE GENOMIC DNA]</scope>
    <source>
        <strain evidence="3">Mu292</strain>
    </source>
</reference>
<organism evidence="2 3">
    <name type="scientific">Corynebacterium variabile</name>
    <dbReference type="NCBI Taxonomy" id="1727"/>
    <lineage>
        <taxon>Bacteria</taxon>
        <taxon>Bacillati</taxon>
        <taxon>Actinomycetota</taxon>
        <taxon>Actinomycetes</taxon>
        <taxon>Mycobacteriales</taxon>
        <taxon>Corynebacteriaceae</taxon>
        <taxon>Corynebacterium</taxon>
    </lineage>
</organism>
<dbReference type="RefSeq" id="WP_073883283.1">
    <property type="nucleotide sequence ID" value="NZ_FAUH01000001.1"/>
</dbReference>
<dbReference type="AlphaFoldDB" id="A0A0X2NIY4"/>
<feature type="transmembrane region" description="Helical" evidence="1">
    <location>
        <begin position="49"/>
        <end position="69"/>
    </location>
</feature>
<protein>
    <submittedName>
        <fullName evidence="2">Uncharacterized protein</fullName>
    </submittedName>
</protein>
<feature type="transmembrane region" description="Helical" evidence="1">
    <location>
        <begin position="75"/>
        <end position="96"/>
    </location>
</feature>